<dbReference type="GO" id="GO:0005829">
    <property type="term" value="C:cytosol"/>
    <property type="evidence" value="ECO:0007669"/>
    <property type="project" value="TreeGrafter"/>
</dbReference>
<dbReference type="SUPFAM" id="SSF53850">
    <property type="entry name" value="Periplasmic binding protein-like II"/>
    <property type="match status" value="1"/>
</dbReference>
<comment type="caution">
    <text evidence="6">The sequence shown here is derived from an EMBL/GenBank/DDBJ whole genome shotgun (WGS) entry which is preliminary data.</text>
</comment>
<dbReference type="FunFam" id="1.10.10.10:FF:000001">
    <property type="entry name" value="LysR family transcriptional regulator"/>
    <property type="match status" value="1"/>
</dbReference>
<sequence>MKNMEIRALQYFLAVAREENMTEAANLLHVTQPTLSRQIADLEAELGKRLFVRTNRNTILTEEGMHLRQRAEEILSLVTQTEEEVKNDATDLAGTIRIGAAETHSMYLVANLFAGLYRQYPGITCEFFSGNADTVTERLEHGLFDFGLLLEPVRLESYEYIRLPEADRVGIITAAGSRWAEKACICPADVKEMPLLLSSRHRMQSFDFVRWSQGSLTEEDLHVVGRFDLIGNAALLVETGIANAVSIDGLLQEETKRVRFIPFEPPVTTTAVVVRKRDRLMSKTCRAFWQLLNERYGEREQKI</sequence>
<dbReference type="SUPFAM" id="SSF46785">
    <property type="entry name" value="Winged helix' DNA-binding domain"/>
    <property type="match status" value="1"/>
</dbReference>
<dbReference type="PANTHER" id="PTHR30419">
    <property type="entry name" value="HTH-TYPE TRANSCRIPTIONAL REGULATOR YBHD"/>
    <property type="match status" value="1"/>
</dbReference>
<dbReference type="EMBL" id="AGCJ01000018">
    <property type="protein sequence ID" value="EHM42433.1"/>
    <property type="molecule type" value="Genomic_DNA"/>
</dbReference>
<name>G9YG03_9FIRM</name>
<feature type="domain" description="HTH lysR-type" evidence="5">
    <location>
        <begin position="4"/>
        <end position="61"/>
    </location>
</feature>
<keyword evidence="7" id="KW-1185">Reference proteome</keyword>
<dbReference type="InterPro" id="IPR005119">
    <property type="entry name" value="LysR_subst-bd"/>
</dbReference>
<reference evidence="6 7" key="1">
    <citation type="submission" date="2011-08" db="EMBL/GenBank/DDBJ databases">
        <authorList>
            <person name="Weinstock G."/>
            <person name="Sodergren E."/>
            <person name="Clifton S."/>
            <person name="Fulton L."/>
            <person name="Fulton B."/>
            <person name="Courtney L."/>
            <person name="Fronick C."/>
            <person name="Harrison M."/>
            <person name="Strong C."/>
            <person name="Farmer C."/>
            <person name="Delahaunty K."/>
            <person name="Markovic C."/>
            <person name="Hall O."/>
            <person name="Minx P."/>
            <person name="Tomlinson C."/>
            <person name="Mitreva M."/>
            <person name="Hou S."/>
            <person name="Chen J."/>
            <person name="Wollam A."/>
            <person name="Pepin K.H."/>
            <person name="Johnson M."/>
            <person name="Bhonagiri V."/>
            <person name="Zhang X."/>
            <person name="Suruliraj S."/>
            <person name="Warren W."/>
            <person name="Chinwalla A."/>
            <person name="Mardis E.R."/>
            <person name="Wilson R.K."/>
        </authorList>
    </citation>
    <scope>NUCLEOTIDE SEQUENCE [LARGE SCALE GENOMIC DNA]</scope>
    <source>
        <strain evidence="6 7">F0357</strain>
    </source>
</reference>
<dbReference type="InterPro" id="IPR036388">
    <property type="entry name" value="WH-like_DNA-bd_sf"/>
</dbReference>
<evidence type="ECO:0000256" key="2">
    <source>
        <dbReference type="ARBA" id="ARBA00023015"/>
    </source>
</evidence>
<evidence type="ECO:0000256" key="4">
    <source>
        <dbReference type="ARBA" id="ARBA00023163"/>
    </source>
</evidence>
<dbReference type="InterPro" id="IPR050950">
    <property type="entry name" value="HTH-type_LysR_regulators"/>
</dbReference>
<protein>
    <submittedName>
        <fullName evidence="6">LysR substrate binding domain protein</fullName>
    </submittedName>
</protein>
<organism evidence="6 7">
    <name type="scientific">Anaeroglobus geminatus F0357</name>
    <dbReference type="NCBI Taxonomy" id="861450"/>
    <lineage>
        <taxon>Bacteria</taxon>
        <taxon>Bacillati</taxon>
        <taxon>Bacillota</taxon>
        <taxon>Negativicutes</taxon>
        <taxon>Veillonellales</taxon>
        <taxon>Veillonellaceae</taxon>
        <taxon>Anaeroglobus</taxon>
    </lineage>
</organism>
<dbReference type="GO" id="GO:0003700">
    <property type="term" value="F:DNA-binding transcription factor activity"/>
    <property type="evidence" value="ECO:0007669"/>
    <property type="project" value="InterPro"/>
</dbReference>
<proteinExistence type="inferred from homology"/>
<evidence type="ECO:0000256" key="3">
    <source>
        <dbReference type="ARBA" id="ARBA00023125"/>
    </source>
</evidence>
<dbReference type="InterPro" id="IPR036390">
    <property type="entry name" value="WH_DNA-bd_sf"/>
</dbReference>
<evidence type="ECO:0000313" key="6">
    <source>
        <dbReference type="EMBL" id="EHM42433.1"/>
    </source>
</evidence>
<dbReference type="eggNOG" id="COG0583">
    <property type="taxonomic scope" value="Bacteria"/>
</dbReference>
<keyword evidence="4" id="KW-0804">Transcription</keyword>
<dbReference type="AlphaFoldDB" id="G9YG03"/>
<dbReference type="CDD" id="cd05466">
    <property type="entry name" value="PBP2_LTTR_substrate"/>
    <property type="match status" value="1"/>
</dbReference>
<comment type="similarity">
    <text evidence="1">Belongs to the LysR transcriptional regulatory family.</text>
</comment>
<dbReference type="Proteomes" id="UP000005481">
    <property type="component" value="Unassembled WGS sequence"/>
</dbReference>
<gene>
    <name evidence="6" type="ORF">HMPREF0080_00567</name>
</gene>
<dbReference type="STRING" id="861450.HMPREF0080_00567"/>
<dbReference type="HOGENOM" id="CLU_039613_6_2_9"/>
<keyword evidence="3" id="KW-0238">DNA-binding</keyword>
<dbReference type="Pfam" id="PF03466">
    <property type="entry name" value="LysR_substrate"/>
    <property type="match status" value="1"/>
</dbReference>
<dbReference type="GO" id="GO:0003677">
    <property type="term" value="F:DNA binding"/>
    <property type="evidence" value="ECO:0007669"/>
    <property type="project" value="UniProtKB-KW"/>
</dbReference>
<dbReference type="PANTHER" id="PTHR30419:SF8">
    <property type="entry name" value="NITROGEN ASSIMILATION TRANSCRIPTIONAL ACTIVATOR-RELATED"/>
    <property type="match status" value="1"/>
</dbReference>
<dbReference type="Gene3D" id="1.10.10.10">
    <property type="entry name" value="Winged helix-like DNA-binding domain superfamily/Winged helix DNA-binding domain"/>
    <property type="match status" value="1"/>
</dbReference>
<dbReference type="PRINTS" id="PR00039">
    <property type="entry name" value="HTHLYSR"/>
</dbReference>
<keyword evidence="2" id="KW-0805">Transcription regulation</keyword>
<evidence type="ECO:0000313" key="7">
    <source>
        <dbReference type="Proteomes" id="UP000005481"/>
    </source>
</evidence>
<evidence type="ECO:0000259" key="5">
    <source>
        <dbReference type="PROSITE" id="PS50931"/>
    </source>
</evidence>
<evidence type="ECO:0000256" key="1">
    <source>
        <dbReference type="ARBA" id="ARBA00009437"/>
    </source>
</evidence>
<dbReference type="PATRIC" id="fig|861450.3.peg.543"/>
<dbReference type="Gene3D" id="3.40.190.290">
    <property type="match status" value="1"/>
</dbReference>
<dbReference type="Pfam" id="PF00126">
    <property type="entry name" value="HTH_1"/>
    <property type="match status" value="1"/>
</dbReference>
<dbReference type="PROSITE" id="PS50931">
    <property type="entry name" value="HTH_LYSR"/>
    <property type="match status" value="1"/>
</dbReference>
<dbReference type="InterPro" id="IPR000847">
    <property type="entry name" value="LysR_HTH_N"/>
</dbReference>
<accession>G9YG03</accession>